<reference evidence="3 4" key="1">
    <citation type="journal article" date="2016" name="Nat. Commun.">
        <title>Thousands of microbial genomes shed light on interconnected biogeochemical processes in an aquifer system.</title>
        <authorList>
            <person name="Anantharaman K."/>
            <person name="Brown C.T."/>
            <person name="Hug L.A."/>
            <person name="Sharon I."/>
            <person name="Castelle C.J."/>
            <person name="Probst A.J."/>
            <person name="Thomas B.C."/>
            <person name="Singh A."/>
            <person name="Wilkins M.J."/>
            <person name="Karaoz U."/>
            <person name="Brodie E.L."/>
            <person name="Williams K.H."/>
            <person name="Hubbard S.S."/>
            <person name="Banfield J.F."/>
        </authorList>
    </citation>
    <scope>NUCLEOTIDE SEQUENCE [LARGE SCALE GENOMIC DNA]</scope>
</reference>
<dbReference type="AlphaFoldDB" id="A0A1F7L1G1"/>
<dbReference type="Proteomes" id="UP000177050">
    <property type="component" value="Unassembled WGS sequence"/>
</dbReference>
<feature type="transmembrane region" description="Helical" evidence="1">
    <location>
        <begin position="6"/>
        <end position="24"/>
    </location>
</feature>
<protein>
    <recommendedName>
        <fullName evidence="2">PEGA domain-containing protein</fullName>
    </recommendedName>
</protein>
<dbReference type="InterPro" id="IPR013229">
    <property type="entry name" value="PEGA"/>
</dbReference>
<evidence type="ECO:0000259" key="2">
    <source>
        <dbReference type="Pfam" id="PF08308"/>
    </source>
</evidence>
<accession>A0A1F7L1G1</accession>
<comment type="caution">
    <text evidence="3">The sequence shown here is derived from an EMBL/GenBank/DDBJ whole genome shotgun (WGS) entry which is preliminary data.</text>
</comment>
<sequence length="396" mass="44707">MKLFQQLLIFGVFVIAFVMIIAYARGYRIDLKQKSMTPTGIIAISSSPKAAKIYINGELKGVTDTSLTLAPGQYTVVVKKDGYIDWTRTIILKGELVMTVDALLFPLNASLTPLTNLGIGKITSIDQTGKLLLFSQTGSEEKDGIYIFDQSKRPFSLFPPLKLLLLKKNLPPGVDLLQSVVTFSPDYKEGIFEFMQKDELIVAYDIGFDEEVKEPFDVTTSKTSLMQAWDEERRLEAIKILETLPKEMRSIASDSFHIISFAPDKTKFLYEVTQNGVLPEIISPPLISANQEKQERTLQSGALYIYDIKEDKNFRLAIDKGMEDYIMWYPDSRHLVLNELKQVSIIEFDNTNRQVVYSGPHEEHFLDITTDGKLLILANLNPLTNKSPDVYAVGIK</sequence>
<organism evidence="3 4">
    <name type="scientific">Candidatus Roizmanbacteria bacterium RIFOXYD1_FULL_38_12</name>
    <dbReference type="NCBI Taxonomy" id="1802093"/>
    <lineage>
        <taxon>Bacteria</taxon>
        <taxon>Candidatus Roizmaniibacteriota</taxon>
    </lineage>
</organism>
<feature type="domain" description="PEGA" evidence="2">
    <location>
        <begin position="40"/>
        <end position="101"/>
    </location>
</feature>
<dbReference type="EMBL" id="MGBR01000001">
    <property type="protein sequence ID" value="OGK73953.1"/>
    <property type="molecule type" value="Genomic_DNA"/>
</dbReference>
<evidence type="ECO:0000256" key="1">
    <source>
        <dbReference type="SAM" id="Phobius"/>
    </source>
</evidence>
<gene>
    <name evidence="3" type="ORF">A3K52_04210</name>
</gene>
<dbReference type="SUPFAM" id="SSF82171">
    <property type="entry name" value="DPP6 N-terminal domain-like"/>
    <property type="match status" value="1"/>
</dbReference>
<dbReference type="Pfam" id="PF08308">
    <property type="entry name" value="PEGA"/>
    <property type="match status" value="1"/>
</dbReference>
<name>A0A1F7L1G1_9BACT</name>
<evidence type="ECO:0000313" key="4">
    <source>
        <dbReference type="Proteomes" id="UP000177050"/>
    </source>
</evidence>
<keyword evidence="1" id="KW-0812">Transmembrane</keyword>
<keyword evidence="1" id="KW-1133">Transmembrane helix</keyword>
<proteinExistence type="predicted"/>
<keyword evidence="1" id="KW-0472">Membrane</keyword>
<evidence type="ECO:0000313" key="3">
    <source>
        <dbReference type="EMBL" id="OGK73953.1"/>
    </source>
</evidence>